<dbReference type="AlphaFoldDB" id="A0A1J5PLS3"/>
<dbReference type="PROSITE" id="PS51084">
    <property type="entry name" value="HIT_2"/>
    <property type="match status" value="1"/>
</dbReference>
<name>A0A1J5PLS3_9ZZZZ</name>
<gene>
    <name evidence="2" type="ORF">GALL_462640</name>
</gene>
<evidence type="ECO:0000259" key="1">
    <source>
        <dbReference type="PROSITE" id="PS51084"/>
    </source>
</evidence>
<protein>
    <recommendedName>
        <fullName evidence="1">HIT domain-containing protein</fullName>
    </recommendedName>
</protein>
<accession>A0A1J5PLS3</accession>
<organism evidence="2">
    <name type="scientific">mine drainage metagenome</name>
    <dbReference type="NCBI Taxonomy" id="410659"/>
    <lineage>
        <taxon>unclassified sequences</taxon>
        <taxon>metagenomes</taxon>
        <taxon>ecological metagenomes</taxon>
    </lineage>
</organism>
<dbReference type="EMBL" id="MLJW01003411">
    <property type="protein sequence ID" value="OIQ72114.1"/>
    <property type="molecule type" value="Genomic_DNA"/>
</dbReference>
<dbReference type="InterPro" id="IPR011146">
    <property type="entry name" value="HIT-like"/>
</dbReference>
<reference evidence="2" key="1">
    <citation type="submission" date="2016-10" db="EMBL/GenBank/DDBJ databases">
        <title>Sequence of Gallionella enrichment culture.</title>
        <authorList>
            <person name="Poehlein A."/>
            <person name="Muehling M."/>
            <person name="Daniel R."/>
        </authorList>
    </citation>
    <scope>NUCLEOTIDE SEQUENCE</scope>
</reference>
<dbReference type="InterPro" id="IPR036265">
    <property type="entry name" value="HIT-like_sf"/>
</dbReference>
<comment type="caution">
    <text evidence="2">The sequence shown here is derived from an EMBL/GenBank/DDBJ whole genome shotgun (WGS) entry which is preliminary data.</text>
</comment>
<dbReference type="PANTHER" id="PTHR46648">
    <property type="entry name" value="HIT FAMILY PROTEIN 1"/>
    <property type="match status" value="1"/>
</dbReference>
<dbReference type="GO" id="GO:0009117">
    <property type="term" value="P:nucleotide metabolic process"/>
    <property type="evidence" value="ECO:0007669"/>
    <property type="project" value="TreeGrafter"/>
</dbReference>
<proteinExistence type="predicted"/>
<dbReference type="InterPro" id="IPR001310">
    <property type="entry name" value="Histidine_triad_HIT"/>
</dbReference>
<dbReference type="GO" id="GO:0003824">
    <property type="term" value="F:catalytic activity"/>
    <property type="evidence" value="ECO:0007669"/>
    <property type="project" value="InterPro"/>
</dbReference>
<dbReference type="SUPFAM" id="SSF54197">
    <property type="entry name" value="HIT-like"/>
    <property type="match status" value="1"/>
</dbReference>
<sequence>MSQPQLVDCLVCKEHDGRFPIPGGHLIANEHVVAFHLPPMPNAVAPYLGYLFVTSRRHVPSFAELNPDEAAAMGMAISQLSAVLKAEGAEPVYIVGIGHAVPHLHIHLIPRWPETPKEISWINVDEWEGARRGNAEAIEEWTIRLRERINS</sequence>
<evidence type="ECO:0000313" key="2">
    <source>
        <dbReference type="EMBL" id="OIQ72114.1"/>
    </source>
</evidence>
<dbReference type="PANTHER" id="PTHR46648:SF1">
    <property type="entry name" value="ADENOSINE 5'-MONOPHOSPHORAMIDASE HNT1"/>
    <property type="match status" value="1"/>
</dbReference>
<dbReference type="Gene3D" id="3.30.428.10">
    <property type="entry name" value="HIT-like"/>
    <property type="match status" value="1"/>
</dbReference>
<feature type="domain" description="HIT" evidence="1">
    <location>
        <begin position="49"/>
        <end position="121"/>
    </location>
</feature>
<dbReference type="Pfam" id="PF01230">
    <property type="entry name" value="HIT"/>
    <property type="match status" value="1"/>
</dbReference>